<comment type="caution">
    <text evidence="2">The sequence shown here is derived from an EMBL/GenBank/DDBJ whole genome shotgun (WGS) entry which is preliminary data.</text>
</comment>
<dbReference type="EMBL" id="DYXG01000018">
    <property type="protein sequence ID" value="HJE96312.1"/>
    <property type="molecule type" value="Genomic_DNA"/>
</dbReference>
<evidence type="ECO:0000313" key="2">
    <source>
        <dbReference type="EMBL" id="HJE96312.1"/>
    </source>
</evidence>
<gene>
    <name evidence="2" type="ORF">K8V00_01710</name>
</gene>
<protein>
    <submittedName>
        <fullName evidence="2">Uncharacterized protein</fullName>
    </submittedName>
</protein>
<sequence length="105" mass="11929">MKMKAIYYFDEKTRRLIGSDVIADDAAVPENATLIEPINDDQTGMYDPTWNGVKWVGITQEQWENEHKDDPQPDTPKPAPTPEQMMINQLGLRVAKLEQQSKEGA</sequence>
<dbReference type="Proteomes" id="UP000707535">
    <property type="component" value="Unassembled WGS sequence"/>
</dbReference>
<accession>A0A921F8X3</accession>
<organism evidence="2 3">
    <name type="scientific">Ligilactobacillus acidipiscis</name>
    <dbReference type="NCBI Taxonomy" id="89059"/>
    <lineage>
        <taxon>Bacteria</taxon>
        <taxon>Bacillati</taxon>
        <taxon>Bacillota</taxon>
        <taxon>Bacilli</taxon>
        <taxon>Lactobacillales</taxon>
        <taxon>Lactobacillaceae</taxon>
        <taxon>Ligilactobacillus</taxon>
    </lineage>
</organism>
<name>A0A921F8X3_9LACO</name>
<evidence type="ECO:0000313" key="3">
    <source>
        <dbReference type="Proteomes" id="UP000707535"/>
    </source>
</evidence>
<reference evidence="2" key="2">
    <citation type="submission" date="2021-09" db="EMBL/GenBank/DDBJ databases">
        <authorList>
            <person name="Gilroy R."/>
        </authorList>
    </citation>
    <scope>NUCLEOTIDE SEQUENCE</scope>
    <source>
        <strain evidence="2">CHK174-6876</strain>
    </source>
</reference>
<proteinExistence type="predicted"/>
<dbReference type="AlphaFoldDB" id="A0A921F8X3"/>
<evidence type="ECO:0000256" key="1">
    <source>
        <dbReference type="SAM" id="MobiDB-lite"/>
    </source>
</evidence>
<feature type="region of interest" description="Disordered" evidence="1">
    <location>
        <begin position="61"/>
        <end position="85"/>
    </location>
</feature>
<reference evidence="2" key="1">
    <citation type="journal article" date="2021" name="PeerJ">
        <title>Extensive microbial diversity within the chicken gut microbiome revealed by metagenomics and culture.</title>
        <authorList>
            <person name="Gilroy R."/>
            <person name="Ravi A."/>
            <person name="Getino M."/>
            <person name="Pursley I."/>
            <person name="Horton D.L."/>
            <person name="Alikhan N.F."/>
            <person name="Baker D."/>
            <person name="Gharbi K."/>
            <person name="Hall N."/>
            <person name="Watson M."/>
            <person name="Adriaenssens E.M."/>
            <person name="Foster-Nyarko E."/>
            <person name="Jarju S."/>
            <person name="Secka A."/>
            <person name="Antonio M."/>
            <person name="Oren A."/>
            <person name="Chaudhuri R.R."/>
            <person name="La Ragione R."/>
            <person name="Hildebrand F."/>
            <person name="Pallen M.J."/>
        </authorList>
    </citation>
    <scope>NUCLEOTIDE SEQUENCE</scope>
    <source>
        <strain evidence="2">CHK174-6876</strain>
    </source>
</reference>